<evidence type="ECO:0000256" key="1">
    <source>
        <dbReference type="ARBA" id="ARBA00004477"/>
    </source>
</evidence>
<evidence type="ECO:0000256" key="8">
    <source>
        <dbReference type="SAM" id="Phobius"/>
    </source>
</evidence>
<evidence type="ECO:0000256" key="5">
    <source>
        <dbReference type="ARBA" id="ARBA00022824"/>
    </source>
</evidence>
<evidence type="ECO:0000256" key="4">
    <source>
        <dbReference type="ARBA" id="ARBA00022692"/>
    </source>
</evidence>
<dbReference type="Proteomes" id="UP000694941">
    <property type="component" value="Unplaced"/>
</dbReference>
<feature type="transmembrane region" description="Helical" evidence="8">
    <location>
        <begin position="52"/>
        <end position="71"/>
    </location>
</feature>
<keyword evidence="6 8" id="KW-1133">Transmembrane helix</keyword>
<comment type="similarity">
    <text evidence="2">Belongs to the TMEM208 family.</text>
</comment>
<evidence type="ECO:0000313" key="9">
    <source>
        <dbReference type="Proteomes" id="UP000694941"/>
    </source>
</evidence>
<keyword evidence="7 8" id="KW-0472">Membrane</keyword>
<dbReference type="PANTHER" id="PTHR13505:SF7">
    <property type="entry name" value="TRANSMEMBRANE PROTEIN 208"/>
    <property type="match status" value="1"/>
</dbReference>
<dbReference type="GeneID" id="106478404"/>
<evidence type="ECO:0000256" key="7">
    <source>
        <dbReference type="ARBA" id="ARBA00023136"/>
    </source>
</evidence>
<evidence type="ECO:0000313" key="10">
    <source>
        <dbReference type="RefSeq" id="XP_013794404.1"/>
    </source>
</evidence>
<gene>
    <name evidence="10" type="primary">LOC106478404</name>
</gene>
<keyword evidence="9" id="KW-1185">Reference proteome</keyword>
<dbReference type="PANTHER" id="PTHR13505">
    <property type="entry name" value="TRANSMEMBRANE PROTEIN 208"/>
    <property type="match status" value="1"/>
</dbReference>
<proteinExistence type="inferred from homology"/>
<keyword evidence="5" id="KW-0256">Endoplasmic reticulum</keyword>
<feature type="transmembrane region" description="Helical" evidence="8">
    <location>
        <begin position="24"/>
        <end position="46"/>
    </location>
</feature>
<reference evidence="10" key="1">
    <citation type="submission" date="2025-08" db="UniProtKB">
        <authorList>
            <consortium name="RefSeq"/>
        </authorList>
    </citation>
    <scope>IDENTIFICATION</scope>
    <source>
        <tissue evidence="10">Muscle</tissue>
    </source>
</reference>
<sequence length="205" mass="23292">MPPQKGKQATKGQKQIVQENKETLKFYATMAIATEVLYSIVLIIFFWEEFSFYYWMVIGLTVAVYVGNLQFMNYMAKAVYSESGALLDGGVDLNMESGLAEGIGTNIICESLKILNFKKDHELSNRDEGLTLWFVMSIFESLLGEGTCMPCSPQASVQFALAYHQAPGRAFYLLWVNILGPWIFQPPPEVDEKKQKKLERKAKRH</sequence>
<comment type="subcellular location">
    <subcellularLocation>
        <location evidence="1">Endoplasmic reticulum membrane</location>
        <topology evidence="1">Multi-pass membrane protein</topology>
    </subcellularLocation>
</comment>
<organism evidence="9 10">
    <name type="scientific">Limulus polyphemus</name>
    <name type="common">Atlantic horseshoe crab</name>
    <dbReference type="NCBI Taxonomy" id="6850"/>
    <lineage>
        <taxon>Eukaryota</taxon>
        <taxon>Metazoa</taxon>
        <taxon>Ecdysozoa</taxon>
        <taxon>Arthropoda</taxon>
        <taxon>Chelicerata</taxon>
        <taxon>Merostomata</taxon>
        <taxon>Xiphosura</taxon>
        <taxon>Limulidae</taxon>
        <taxon>Limulus</taxon>
    </lineage>
</organism>
<dbReference type="InterPro" id="IPR008506">
    <property type="entry name" value="SND2/TMEM208"/>
</dbReference>
<evidence type="ECO:0000256" key="3">
    <source>
        <dbReference type="ARBA" id="ARBA00015033"/>
    </source>
</evidence>
<dbReference type="RefSeq" id="XP_013794404.1">
    <property type="nucleotide sequence ID" value="XM_013938950.2"/>
</dbReference>
<accession>A0ABM1C582</accession>
<keyword evidence="4 8" id="KW-0812">Transmembrane</keyword>
<evidence type="ECO:0000256" key="2">
    <source>
        <dbReference type="ARBA" id="ARBA00009950"/>
    </source>
</evidence>
<dbReference type="Pfam" id="PF05620">
    <property type="entry name" value="TMEM208_SND2"/>
    <property type="match status" value="2"/>
</dbReference>
<name>A0ABM1C582_LIMPO</name>
<protein>
    <recommendedName>
        <fullName evidence="3">Transmembrane protein 208</fullName>
    </recommendedName>
</protein>
<evidence type="ECO:0000256" key="6">
    <source>
        <dbReference type="ARBA" id="ARBA00022989"/>
    </source>
</evidence>